<feature type="region of interest" description="Disordered" evidence="1">
    <location>
        <begin position="227"/>
        <end position="279"/>
    </location>
</feature>
<feature type="region of interest" description="Disordered" evidence="1">
    <location>
        <begin position="481"/>
        <end position="529"/>
    </location>
</feature>
<dbReference type="InterPro" id="IPR038336">
    <property type="entry name" value="NET_sf"/>
</dbReference>
<feature type="region of interest" description="Disordered" evidence="1">
    <location>
        <begin position="407"/>
        <end position="467"/>
    </location>
</feature>
<dbReference type="Pfam" id="PF17035">
    <property type="entry name" value="BET"/>
    <property type="match status" value="1"/>
</dbReference>
<evidence type="ECO:0000259" key="2">
    <source>
        <dbReference type="Pfam" id="PF17035"/>
    </source>
</evidence>
<name>A0A9P6Q7W6_9FUNG</name>
<feature type="domain" description="NET" evidence="2">
    <location>
        <begin position="324"/>
        <end position="373"/>
    </location>
</feature>
<feature type="compositionally biased region" description="Low complexity" evidence="1">
    <location>
        <begin position="420"/>
        <end position="431"/>
    </location>
</feature>
<dbReference type="AlphaFoldDB" id="A0A9P6Q7W6"/>
<sequence length="552" mass="59473">MLFNHPLHSHCHNSYSHNRITLADNPPDEPEGSLAFSTGPCNPSFLKDLALLNFANASPSAPINLDTTNLGASNTTVDGSATQANTTTGTVSSFSISDFLVPGLQTKVWEDWQGADDLSDYTAFGQDFTSDFNAAPFQFGLDGMIGNTPIWDNASIPTDQAYDEFVFDLAPSAFETPTTVNVADLIVGPNSMAGAASVSPSDLTMTPVSTYEDLALANLYGFTESSTAFDSDSGSDLDDAEDSEDDDESDEEEAQVESAEKQAEQTAAESASTQPSTPESLITVEATTAMVEDNQEIAPVVPMNKPEDPNKRRMEEALVARISNDLGPEHMTGLFAILKGDSSQMGEDEDEEMEVDLSCLDETTLVQVYQYVETCCMQTMGSILAAEERERAAKAAAQAAAEKEAMERERQYYASRTPELSPCHSSASSSSPSPPHPSSLPSPSKGRRSNGGKKKRNSGNTPPMAVYHEGYDIDQDAPWNASQATKSKRKRVSSANMTGVGGGGTSKGRRIQKDFHHYHQQQQQQQETVALQAADEDEMEYGEDAEIDIVGI</sequence>
<reference evidence="3" key="1">
    <citation type="journal article" date="2020" name="Fungal Divers.">
        <title>Resolving the Mortierellaceae phylogeny through synthesis of multi-gene phylogenetics and phylogenomics.</title>
        <authorList>
            <person name="Vandepol N."/>
            <person name="Liber J."/>
            <person name="Desiro A."/>
            <person name="Na H."/>
            <person name="Kennedy M."/>
            <person name="Barry K."/>
            <person name="Grigoriev I.V."/>
            <person name="Miller A.N."/>
            <person name="O'Donnell K."/>
            <person name="Stajich J.E."/>
            <person name="Bonito G."/>
        </authorList>
    </citation>
    <scope>NUCLEOTIDE SEQUENCE</scope>
    <source>
        <strain evidence="3">KOD948</strain>
    </source>
</reference>
<feature type="compositionally biased region" description="Polar residues" evidence="1">
    <location>
        <begin position="267"/>
        <end position="279"/>
    </location>
</feature>
<evidence type="ECO:0000313" key="3">
    <source>
        <dbReference type="EMBL" id="KAG0259931.1"/>
    </source>
</evidence>
<dbReference type="InterPro" id="IPR027353">
    <property type="entry name" value="NET_dom"/>
</dbReference>
<gene>
    <name evidence="3" type="ORF">BG011_002284</name>
</gene>
<feature type="compositionally biased region" description="Acidic residues" evidence="1">
    <location>
        <begin position="233"/>
        <end position="255"/>
    </location>
</feature>
<dbReference type="Gene3D" id="1.20.1270.220">
    <property type="match status" value="1"/>
</dbReference>
<protein>
    <recommendedName>
        <fullName evidence="2">NET domain-containing protein</fullName>
    </recommendedName>
</protein>
<proteinExistence type="predicted"/>
<organism evidence="3 4">
    <name type="scientific">Mortierella polycephala</name>
    <dbReference type="NCBI Taxonomy" id="41804"/>
    <lineage>
        <taxon>Eukaryota</taxon>
        <taxon>Fungi</taxon>
        <taxon>Fungi incertae sedis</taxon>
        <taxon>Mucoromycota</taxon>
        <taxon>Mortierellomycotina</taxon>
        <taxon>Mortierellomycetes</taxon>
        <taxon>Mortierellales</taxon>
        <taxon>Mortierellaceae</taxon>
        <taxon>Mortierella</taxon>
    </lineage>
</organism>
<keyword evidence="4" id="KW-1185">Reference proteome</keyword>
<comment type="caution">
    <text evidence="3">The sequence shown here is derived from an EMBL/GenBank/DDBJ whole genome shotgun (WGS) entry which is preliminary data.</text>
</comment>
<accession>A0A9P6Q7W6</accession>
<feature type="compositionally biased region" description="Basic residues" evidence="1">
    <location>
        <begin position="445"/>
        <end position="457"/>
    </location>
</feature>
<dbReference type="OrthoDB" id="2416617at2759"/>
<evidence type="ECO:0000313" key="4">
    <source>
        <dbReference type="Proteomes" id="UP000726737"/>
    </source>
</evidence>
<dbReference type="EMBL" id="JAAAJA010000170">
    <property type="protein sequence ID" value="KAG0259931.1"/>
    <property type="molecule type" value="Genomic_DNA"/>
</dbReference>
<dbReference type="Proteomes" id="UP000726737">
    <property type="component" value="Unassembled WGS sequence"/>
</dbReference>
<evidence type="ECO:0000256" key="1">
    <source>
        <dbReference type="SAM" id="MobiDB-lite"/>
    </source>
</evidence>